<dbReference type="PANTHER" id="PTHR39201:SF1">
    <property type="entry name" value="FLAVODOXIN-LIKE DOMAIN-CONTAINING PROTEIN"/>
    <property type="match status" value="1"/>
</dbReference>
<accession>D0DR53</accession>
<dbReference type="PANTHER" id="PTHR39201">
    <property type="entry name" value="EXPORTED PROTEIN-RELATED"/>
    <property type="match status" value="1"/>
</dbReference>
<name>D0DR53_LIMFE</name>
<dbReference type="Gene3D" id="3.40.50.360">
    <property type="match status" value="1"/>
</dbReference>
<dbReference type="EMBL" id="GG704699">
    <property type="protein sequence ID" value="EEX26329.1"/>
    <property type="molecule type" value="Genomic_DNA"/>
</dbReference>
<dbReference type="GO" id="GO:0010181">
    <property type="term" value="F:FMN binding"/>
    <property type="evidence" value="ECO:0007669"/>
    <property type="project" value="InterPro"/>
</dbReference>
<organism evidence="2">
    <name type="scientific">Limosilactobacillus fermentum 28-3-CHN</name>
    <dbReference type="NCBI Taxonomy" id="575599"/>
    <lineage>
        <taxon>Bacteria</taxon>
        <taxon>Bacillati</taxon>
        <taxon>Bacillota</taxon>
        <taxon>Bacilli</taxon>
        <taxon>Lactobacillales</taxon>
        <taxon>Lactobacillaceae</taxon>
        <taxon>Limosilactobacillus</taxon>
    </lineage>
</organism>
<feature type="non-terminal residue" evidence="2">
    <location>
        <position position="1"/>
    </location>
</feature>
<evidence type="ECO:0000313" key="2">
    <source>
        <dbReference type="EMBL" id="EEX26329.1"/>
    </source>
</evidence>
<dbReference type="GO" id="GO:0016651">
    <property type="term" value="F:oxidoreductase activity, acting on NAD(P)H"/>
    <property type="evidence" value="ECO:0007669"/>
    <property type="project" value="UniProtKB-ARBA"/>
</dbReference>
<dbReference type="AlphaFoldDB" id="D0DR53"/>
<evidence type="ECO:0000259" key="1">
    <source>
        <dbReference type="Pfam" id="PF12682"/>
    </source>
</evidence>
<reference evidence="2" key="1">
    <citation type="submission" date="2009-08" db="EMBL/GenBank/DDBJ databases">
        <title>The Genome Sequence of Lactobacillus fermentum 28-3-CHN.</title>
        <authorList>
            <consortium name="The Broad Institute Genome Sequencing Platform"/>
            <person name="Ward D."/>
            <person name="Feldgarden M."/>
            <person name="Earl A."/>
            <person name="Young S.K."/>
            <person name="Zeng Q."/>
            <person name="Koehrsen M."/>
            <person name="Alvarado L."/>
            <person name="Berlin A."/>
            <person name="Bochicchio J."/>
            <person name="Borenstein D."/>
            <person name="Chapman S.B."/>
            <person name="Chen Z."/>
            <person name="Engels R."/>
            <person name="Freedman E."/>
            <person name="Gellesch M."/>
            <person name="Goldberg J."/>
            <person name="Griggs A."/>
            <person name="Gujja S."/>
            <person name="Heilman E."/>
            <person name="Heiman D."/>
            <person name="Hepburn T."/>
            <person name="Howarth C."/>
            <person name="Jen D."/>
            <person name="Larson L."/>
            <person name="Lewis B."/>
            <person name="Mehta T."/>
            <person name="Park D."/>
            <person name="Pearson M."/>
            <person name="Roberts A."/>
            <person name="Saif S."/>
            <person name="Shea T."/>
            <person name="Shenoy N."/>
            <person name="Sisk P."/>
            <person name="Stolte C."/>
            <person name="Sykes S."/>
            <person name="Thomson T."/>
            <person name="Walk T."/>
            <person name="White J."/>
            <person name="Yandava C."/>
            <person name="Liu Y."/>
            <person name="Xu Q."/>
            <person name="Haas B."/>
            <person name="Nusbaum C."/>
            <person name="Birren B."/>
        </authorList>
    </citation>
    <scope>NUCLEOTIDE SEQUENCE</scope>
    <source>
        <strain evidence="2">28-3-CHN</strain>
    </source>
</reference>
<gene>
    <name evidence="2" type="ORF">HMPREF0513_00067</name>
</gene>
<sequence>LNADLAEIHPVTPYTSADLNWHDNKSRTSIEQHEHNRRVDMVDDFPDLSQYENILIGHPIWWGIPLRMIASVIDDLNLNGKTLTGFATSGGSTYGRSQSYFARTIEQNGYDVTLNQGTILSNKDGQIATWLKSLTLK</sequence>
<dbReference type="Pfam" id="PF12682">
    <property type="entry name" value="Flavodoxin_4"/>
    <property type="match status" value="1"/>
</dbReference>
<dbReference type="InterPro" id="IPR029039">
    <property type="entry name" value="Flavoprotein-like_sf"/>
</dbReference>
<dbReference type="Proteomes" id="UP000004920">
    <property type="component" value="Unassembled WGS sequence"/>
</dbReference>
<proteinExistence type="predicted"/>
<protein>
    <recommendedName>
        <fullName evidence="1">Flavodoxin-like domain-containing protein</fullName>
    </recommendedName>
</protein>
<dbReference type="HOGENOM" id="CLU_068890_1_1_9"/>
<dbReference type="InterPro" id="IPR008254">
    <property type="entry name" value="Flavodoxin/NO_synth"/>
</dbReference>
<feature type="domain" description="Flavodoxin-like" evidence="1">
    <location>
        <begin position="2"/>
        <end position="132"/>
    </location>
</feature>
<dbReference type="SUPFAM" id="SSF52218">
    <property type="entry name" value="Flavoproteins"/>
    <property type="match status" value="1"/>
</dbReference>